<dbReference type="Proteomes" id="UP000287168">
    <property type="component" value="Unassembled WGS sequence"/>
</dbReference>
<dbReference type="SUPFAM" id="SSF54909">
    <property type="entry name" value="Dimeric alpha+beta barrel"/>
    <property type="match status" value="1"/>
</dbReference>
<gene>
    <name evidence="3" type="ORF">EP867_16315</name>
</gene>
<evidence type="ECO:0000256" key="1">
    <source>
        <dbReference type="ARBA" id="ARBA00007689"/>
    </source>
</evidence>
<evidence type="ECO:0000313" key="3">
    <source>
        <dbReference type="EMBL" id="RWY38438.1"/>
    </source>
</evidence>
<evidence type="ECO:0000313" key="4">
    <source>
        <dbReference type="Proteomes" id="UP000287168"/>
    </source>
</evidence>
<reference evidence="3 4" key="1">
    <citation type="journal article" date="2015" name="Int. J. Syst. Evol. Microbiol.">
        <title>Gemmobacter intermedius sp. nov., isolated from a white stork (Ciconia ciconia).</title>
        <authorList>
            <person name="Kampfer P."/>
            <person name="Jerzak L."/>
            <person name="Wilharm G."/>
            <person name="Golke J."/>
            <person name="Busse H.J."/>
            <person name="Glaeser S.P."/>
        </authorList>
    </citation>
    <scope>NUCLEOTIDE SEQUENCE [LARGE SCALE GENOMIC DNA]</scope>
    <source>
        <strain evidence="3 4">119/4</strain>
    </source>
</reference>
<dbReference type="InterPro" id="IPR011008">
    <property type="entry name" value="Dimeric_a/b-barrel"/>
</dbReference>
<dbReference type="Pfam" id="PF03795">
    <property type="entry name" value="YCII"/>
    <property type="match status" value="1"/>
</dbReference>
<sequence>MLFVCTSKYQKEITPEVLTEHRDWLNGLIAEGVVYSAGRLAAGGGGLLVMRAADQAEAEAILAADPFSRDGISVYTPVGYNPTLGSLQG</sequence>
<dbReference type="RefSeq" id="WP_128490535.1">
    <property type="nucleotide sequence ID" value="NZ_JBHLXB010000028.1"/>
</dbReference>
<comment type="caution">
    <text evidence="3">The sequence shown here is derived from an EMBL/GenBank/DDBJ whole genome shotgun (WGS) entry which is preliminary data.</text>
</comment>
<organism evidence="3 4">
    <name type="scientific">Falsigemmobacter intermedius</name>
    <dbReference type="NCBI Taxonomy" id="1553448"/>
    <lineage>
        <taxon>Bacteria</taxon>
        <taxon>Pseudomonadati</taxon>
        <taxon>Pseudomonadota</taxon>
        <taxon>Alphaproteobacteria</taxon>
        <taxon>Rhodobacterales</taxon>
        <taxon>Paracoccaceae</taxon>
        <taxon>Falsigemmobacter</taxon>
    </lineage>
</organism>
<dbReference type="PANTHER" id="PTHR37828">
    <property type="entry name" value="GSR2449 PROTEIN"/>
    <property type="match status" value="1"/>
</dbReference>
<dbReference type="Gene3D" id="3.30.70.1060">
    <property type="entry name" value="Dimeric alpha+beta barrel"/>
    <property type="match status" value="1"/>
</dbReference>
<name>A0A451GHK6_9RHOB</name>
<comment type="similarity">
    <text evidence="1">Belongs to the YciI family.</text>
</comment>
<feature type="domain" description="YCII-related" evidence="2">
    <location>
        <begin position="1"/>
        <end position="72"/>
    </location>
</feature>
<dbReference type="OrthoDB" id="9814407at2"/>
<dbReference type="AlphaFoldDB" id="A0A451GHK6"/>
<proteinExistence type="inferred from homology"/>
<dbReference type="EMBL" id="SBLC01000037">
    <property type="protein sequence ID" value="RWY38438.1"/>
    <property type="molecule type" value="Genomic_DNA"/>
</dbReference>
<dbReference type="InterPro" id="IPR005545">
    <property type="entry name" value="YCII"/>
</dbReference>
<dbReference type="PANTHER" id="PTHR37828:SF1">
    <property type="entry name" value="YCII-RELATED DOMAIN-CONTAINING PROTEIN"/>
    <property type="match status" value="1"/>
</dbReference>
<accession>A0A451GHK6</accession>
<protein>
    <recommendedName>
        <fullName evidence="2">YCII-related domain-containing protein</fullName>
    </recommendedName>
</protein>
<keyword evidence="4" id="KW-1185">Reference proteome</keyword>
<evidence type="ECO:0000259" key="2">
    <source>
        <dbReference type="Pfam" id="PF03795"/>
    </source>
</evidence>